<organism evidence="2">
    <name type="scientific">marine sediment metagenome</name>
    <dbReference type="NCBI Taxonomy" id="412755"/>
    <lineage>
        <taxon>unclassified sequences</taxon>
        <taxon>metagenomes</taxon>
        <taxon>ecological metagenomes</taxon>
    </lineage>
</organism>
<dbReference type="AlphaFoldDB" id="A0A0F9G3Z2"/>
<feature type="region of interest" description="Disordered" evidence="1">
    <location>
        <begin position="89"/>
        <end position="109"/>
    </location>
</feature>
<accession>A0A0F9G3Z2</accession>
<sequence>MDLKKFIINMHLSARNPNRKNAHKGGSGLLISSEYSYAIETGQPHYVSDIPSLTQIATKKIKKQKKYVKGTTRQLVGINQSVINVEKSKHNTQSKSMKNISTTKTSETSRKLTKENYPILTLFVGDSPASLFPSLESAEDSKIREELFSSILPELSKLNDLALYSLRTLKDSSPTTKEELLTPSSSRLMNWGMTYNGKCLTARISVSPRIGKECSLSDILEEHVDPKYFLSEKAVESINQRIK</sequence>
<evidence type="ECO:0000313" key="2">
    <source>
        <dbReference type="EMBL" id="KKL93363.1"/>
    </source>
</evidence>
<protein>
    <submittedName>
        <fullName evidence="2">Uncharacterized protein</fullName>
    </submittedName>
</protein>
<comment type="caution">
    <text evidence="2">The sequence shown here is derived from an EMBL/GenBank/DDBJ whole genome shotgun (WGS) entry which is preliminary data.</text>
</comment>
<dbReference type="EMBL" id="LAZR01019209">
    <property type="protein sequence ID" value="KKL93363.1"/>
    <property type="molecule type" value="Genomic_DNA"/>
</dbReference>
<evidence type="ECO:0000256" key="1">
    <source>
        <dbReference type="SAM" id="MobiDB-lite"/>
    </source>
</evidence>
<gene>
    <name evidence="2" type="ORF">LCGC14_1875490</name>
</gene>
<name>A0A0F9G3Z2_9ZZZZ</name>
<proteinExistence type="predicted"/>
<reference evidence="2" key="1">
    <citation type="journal article" date="2015" name="Nature">
        <title>Complex archaea that bridge the gap between prokaryotes and eukaryotes.</title>
        <authorList>
            <person name="Spang A."/>
            <person name="Saw J.H."/>
            <person name="Jorgensen S.L."/>
            <person name="Zaremba-Niedzwiedzka K."/>
            <person name="Martijn J."/>
            <person name="Lind A.E."/>
            <person name="van Eijk R."/>
            <person name="Schleper C."/>
            <person name="Guy L."/>
            <person name="Ettema T.J."/>
        </authorList>
    </citation>
    <scope>NUCLEOTIDE SEQUENCE</scope>
</reference>
<feature type="non-terminal residue" evidence="2">
    <location>
        <position position="243"/>
    </location>
</feature>
<feature type="compositionally biased region" description="Polar residues" evidence="1">
    <location>
        <begin position="91"/>
        <end position="106"/>
    </location>
</feature>